<name>A0A6A2WJ02_HIBSY</name>
<organism evidence="6 7">
    <name type="scientific">Hibiscus syriacus</name>
    <name type="common">Rose of Sharon</name>
    <dbReference type="NCBI Taxonomy" id="106335"/>
    <lineage>
        <taxon>Eukaryota</taxon>
        <taxon>Viridiplantae</taxon>
        <taxon>Streptophyta</taxon>
        <taxon>Embryophyta</taxon>
        <taxon>Tracheophyta</taxon>
        <taxon>Spermatophyta</taxon>
        <taxon>Magnoliopsida</taxon>
        <taxon>eudicotyledons</taxon>
        <taxon>Gunneridae</taxon>
        <taxon>Pentapetalae</taxon>
        <taxon>rosids</taxon>
        <taxon>malvids</taxon>
        <taxon>Malvales</taxon>
        <taxon>Malvaceae</taxon>
        <taxon>Malvoideae</taxon>
        <taxon>Hibiscus</taxon>
    </lineage>
</organism>
<feature type="transmembrane region" description="Helical" evidence="5">
    <location>
        <begin position="59"/>
        <end position="81"/>
    </location>
</feature>
<gene>
    <name evidence="6" type="ORF">F3Y22_tig00116965pilonHSYRG00343</name>
</gene>
<dbReference type="PANTHER" id="PTHR17920">
    <property type="entry name" value="TRANSMEMBRANE AND COILED-COIL DOMAIN-CONTAINING PROTEIN 4 TMCO4"/>
    <property type="match status" value="1"/>
</dbReference>
<dbReference type="Proteomes" id="UP000436088">
    <property type="component" value="Unassembled WGS sequence"/>
</dbReference>
<keyword evidence="4 5" id="KW-0472">Membrane</keyword>
<evidence type="ECO:0000256" key="1">
    <source>
        <dbReference type="ARBA" id="ARBA00004141"/>
    </source>
</evidence>
<comment type="caution">
    <text evidence="6">The sequence shown here is derived from an EMBL/GenBank/DDBJ whole genome shotgun (WGS) entry which is preliminary data.</text>
</comment>
<keyword evidence="7" id="KW-1185">Reference proteome</keyword>
<dbReference type="EMBL" id="VEPZ02001739">
    <property type="protein sequence ID" value="KAE8658928.1"/>
    <property type="molecule type" value="Genomic_DNA"/>
</dbReference>
<keyword evidence="2 5" id="KW-0812">Transmembrane</keyword>
<comment type="subcellular location">
    <subcellularLocation>
        <location evidence="1">Membrane</location>
        <topology evidence="1">Multi-pass membrane protein</topology>
    </subcellularLocation>
</comment>
<evidence type="ECO:0000313" key="6">
    <source>
        <dbReference type="EMBL" id="KAE8658928.1"/>
    </source>
</evidence>
<protein>
    <submittedName>
        <fullName evidence="6">Uncharacterized protein</fullName>
    </submittedName>
</protein>
<dbReference type="AlphaFoldDB" id="A0A6A2WJ02"/>
<proteinExistence type="predicted"/>
<sequence length="111" mass="10475">MVACSLMGQLNKEEHSDEVGKSNNDNLKLAGMIGAAAITGGSLIALTGGLVAPAIGHGLGALGPALGSLGPALGSLVPAVVVGGIDVAATAIGSIAASVAVAASFGVFIEL</sequence>
<feature type="transmembrane region" description="Helical" evidence="5">
    <location>
        <begin position="29"/>
        <end position="52"/>
    </location>
</feature>
<evidence type="ECO:0000256" key="3">
    <source>
        <dbReference type="ARBA" id="ARBA00022989"/>
    </source>
</evidence>
<evidence type="ECO:0000256" key="4">
    <source>
        <dbReference type="ARBA" id="ARBA00023136"/>
    </source>
</evidence>
<evidence type="ECO:0000256" key="2">
    <source>
        <dbReference type="ARBA" id="ARBA00022692"/>
    </source>
</evidence>
<reference evidence="6" key="1">
    <citation type="submission" date="2019-09" db="EMBL/GenBank/DDBJ databases">
        <title>Draft genome information of white flower Hibiscus syriacus.</title>
        <authorList>
            <person name="Kim Y.-M."/>
        </authorList>
    </citation>
    <scope>NUCLEOTIDE SEQUENCE [LARGE SCALE GENOMIC DNA]</scope>
    <source>
        <strain evidence="6">YM2019G1</strain>
    </source>
</reference>
<dbReference type="GO" id="GO:0016020">
    <property type="term" value="C:membrane"/>
    <property type="evidence" value="ECO:0007669"/>
    <property type="project" value="UniProtKB-SubCell"/>
</dbReference>
<evidence type="ECO:0000256" key="5">
    <source>
        <dbReference type="SAM" id="Phobius"/>
    </source>
</evidence>
<dbReference type="PANTHER" id="PTHR17920:SF24">
    <property type="entry name" value="ALPHA_BETA HYDROLASE-RELATED"/>
    <property type="match status" value="1"/>
</dbReference>
<keyword evidence="3 5" id="KW-1133">Transmembrane helix</keyword>
<dbReference type="InterPro" id="IPR007941">
    <property type="entry name" value="DUF726"/>
</dbReference>
<evidence type="ECO:0000313" key="7">
    <source>
        <dbReference type="Proteomes" id="UP000436088"/>
    </source>
</evidence>
<feature type="transmembrane region" description="Helical" evidence="5">
    <location>
        <begin position="87"/>
        <end position="109"/>
    </location>
</feature>
<accession>A0A6A2WJ02</accession>